<dbReference type="InterPro" id="IPR036734">
    <property type="entry name" value="Neur_chan_lig-bd_sf"/>
</dbReference>
<feature type="region of interest" description="Disordered" evidence="12">
    <location>
        <begin position="411"/>
        <end position="442"/>
    </location>
</feature>
<evidence type="ECO:0000313" key="15">
    <source>
        <dbReference type="EMBL" id="KAL3069184.1"/>
    </source>
</evidence>
<evidence type="ECO:0000256" key="4">
    <source>
        <dbReference type="ARBA" id="ARBA00022475"/>
    </source>
</evidence>
<evidence type="ECO:0000256" key="7">
    <source>
        <dbReference type="ARBA" id="ARBA00022989"/>
    </source>
</evidence>
<reference evidence="15 16" key="1">
    <citation type="submission" date="2024-10" db="EMBL/GenBank/DDBJ databases">
        <authorList>
            <person name="Kim D."/>
        </authorList>
    </citation>
    <scope>NUCLEOTIDE SEQUENCE [LARGE SCALE GENOMIC DNA]</scope>
    <source>
        <strain evidence="15">BH-2024</strain>
    </source>
</reference>
<evidence type="ECO:0000313" key="16">
    <source>
        <dbReference type="Proteomes" id="UP001620626"/>
    </source>
</evidence>
<keyword evidence="4" id="KW-1003">Cell membrane</keyword>
<dbReference type="Gene3D" id="1.20.58.390">
    <property type="entry name" value="Neurotransmitter-gated ion-channel transmembrane domain"/>
    <property type="match status" value="2"/>
</dbReference>
<dbReference type="PRINTS" id="PR00252">
    <property type="entry name" value="NRIONCHANNEL"/>
</dbReference>
<comment type="similarity">
    <text evidence="11">Belongs to the ligand-gated ion channel (TC 1.A.9) family.</text>
</comment>
<dbReference type="InterPro" id="IPR036719">
    <property type="entry name" value="Neuro-gated_channel_TM_sf"/>
</dbReference>
<dbReference type="InterPro" id="IPR038050">
    <property type="entry name" value="Neuro_actylchol_rec"/>
</dbReference>
<evidence type="ECO:0000256" key="5">
    <source>
        <dbReference type="ARBA" id="ARBA00022692"/>
    </source>
</evidence>
<evidence type="ECO:0000259" key="13">
    <source>
        <dbReference type="Pfam" id="PF02931"/>
    </source>
</evidence>
<evidence type="ECO:0000256" key="1">
    <source>
        <dbReference type="ARBA" id="ARBA00004141"/>
    </source>
</evidence>
<dbReference type="CDD" id="cd18987">
    <property type="entry name" value="LGIC_ECD_anion"/>
    <property type="match status" value="1"/>
</dbReference>
<evidence type="ECO:0000256" key="12">
    <source>
        <dbReference type="SAM" id="MobiDB-lite"/>
    </source>
</evidence>
<evidence type="ECO:0000256" key="9">
    <source>
        <dbReference type="ARBA" id="ARBA00023136"/>
    </source>
</evidence>
<dbReference type="InterPro" id="IPR018000">
    <property type="entry name" value="Neurotransmitter_ion_chnl_CS"/>
</dbReference>
<keyword evidence="8 11" id="KW-0406">Ion transport</keyword>
<dbReference type="NCBIfam" id="TIGR00860">
    <property type="entry name" value="LIC"/>
    <property type="match status" value="1"/>
</dbReference>
<feature type="compositionally biased region" description="Polar residues" evidence="12">
    <location>
        <begin position="411"/>
        <end position="422"/>
    </location>
</feature>
<feature type="transmembrane region" description="Helical" evidence="11">
    <location>
        <begin position="317"/>
        <end position="338"/>
    </location>
</feature>
<dbReference type="GO" id="GO:0005886">
    <property type="term" value="C:plasma membrane"/>
    <property type="evidence" value="ECO:0007669"/>
    <property type="project" value="UniProtKB-SubCell"/>
</dbReference>
<keyword evidence="6 11" id="KW-0732">Signal</keyword>
<protein>
    <submittedName>
        <fullName evidence="15">Uncharacterized protein</fullName>
    </submittedName>
</protein>
<dbReference type="GO" id="GO:0005230">
    <property type="term" value="F:extracellular ligand-gated monoatomic ion channel activity"/>
    <property type="evidence" value="ECO:0007669"/>
    <property type="project" value="UniProtKB-ARBA"/>
</dbReference>
<dbReference type="InterPro" id="IPR006202">
    <property type="entry name" value="Neur_chan_lig-bd"/>
</dbReference>
<feature type="transmembrane region" description="Helical" evidence="11">
    <location>
        <begin position="575"/>
        <end position="594"/>
    </location>
</feature>
<keyword evidence="7 11" id="KW-1133">Transmembrane helix</keyword>
<dbReference type="PROSITE" id="PS00236">
    <property type="entry name" value="NEUROTR_ION_CHANNEL"/>
    <property type="match status" value="1"/>
</dbReference>
<comment type="caution">
    <text evidence="15">The sequence shown here is derived from an EMBL/GenBank/DDBJ whole genome shotgun (WGS) entry which is preliminary data.</text>
</comment>
<dbReference type="InterPro" id="IPR006029">
    <property type="entry name" value="Neurotrans-gated_channel_TM"/>
</dbReference>
<comment type="subcellular location">
    <subcellularLocation>
        <location evidence="2">Cell membrane</location>
    </subcellularLocation>
    <subcellularLocation>
        <location evidence="1">Membrane</location>
        <topology evidence="1">Multi-pass membrane protein</topology>
    </subcellularLocation>
</comment>
<dbReference type="EMBL" id="JBICBT010001397">
    <property type="protein sequence ID" value="KAL3069184.1"/>
    <property type="molecule type" value="Genomic_DNA"/>
</dbReference>
<dbReference type="Proteomes" id="UP001620626">
    <property type="component" value="Unassembled WGS sequence"/>
</dbReference>
<evidence type="ECO:0000256" key="2">
    <source>
        <dbReference type="ARBA" id="ARBA00004236"/>
    </source>
</evidence>
<evidence type="ECO:0000256" key="3">
    <source>
        <dbReference type="ARBA" id="ARBA00022448"/>
    </source>
</evidence>
<dbReference type="AlphaFoldDB" id="A0ABD2HP37"/>
<accession>A0ABD2HP37</accession>
<gene>
    <name evidence="15" type="ORF">niasHT_034414</name>
</gene>
<dbReference type="FunFam" id="2.70.170.10:FF:000039">
    <property type="entry name" value="Ligand-Gated ion Channel"/>
    <property type="match status" value="1"/>
</dbReference>
<dbReference type="InterPro" id="IPR006201">
    <property type="entry name" value="Neur_channel"/>
</dbReference>
<keyword evidence="9 11" id="KW-0472">Membrane</keyword>
<dbReference type="SUPFAM" id="SSF90112">
    <property type="entry name" value="Neurotransmitter-gated ion-channel transmembrane pore"/>
    <property type="match status" value="1"/>
</dbReference>
<proteinExistence type="inferred from homology"/>
<keyword evidence="16" id="KW-1185">Reference proteome</keyword>
<sequence>MLEFSLWLLSFNALAAQTAEMTTKTAKPATTKRETTLVPLTKEFISLLDDERRYNKYATPTQHLGTATNVSMSMFIEGISSFSAQTMDYQLDVYFYQEWKDERLKHNGSGPLLIRDKAVFKKLWHPDIYFANARQASFQEITEDNFLVWIYPNGRIWYDCRISLVAICMMDLWKYPLDSQTCELRILSYAYPENHLRLRWSKRIDPPIDRNMGIKMPDMELVRITTGECNGSYVTGTWSCQTAVFYVERAMLHHIIQTYVPTSLIVIISWFNFWLDIDAAPARVTLSITTLLTIATQANAVKLALPEVSYMKAIDSWMGMCMAFVFAVMVEYTIAHFAKNQEYLFQLAGQASQTPLVVDTDGFNTLLVATKKDVAEVVVDDDDVDTPVEIEQYLTSEQLLNRHWRKTVCGAQSNGGLPTNNGEGAKKSNWHAMKSSVSARSFRSAQQMGVGTLRRNDADSDVSTYDLLDNVQQQQQTNHRPQPQIKLNDQMPRQNSPQPNLFSIEDPRLKKISRSLPEDFHFEYGAGQIQRKNSFVGSARLFKKQMTRRARVLKRTLNQLRGREMATKIDQKSRIIFPAAFLLMNVFYWSYYLILN</sequence>
<dbReference type="Gene3D" id="2.70.170.10">
    <property type="entry name" value="Neurotransmitter-gated ion-channel ligand-binding domain"/>
    <property type="match status" value="1"/>
</dbReference>
<keyword evidence="3 11" id="KW-0813">Transport</keyword>
<feature type="domain" description="Neurotransmitter-gated ion-channel ligand-binding" evidence="13">
    <location>
        <begin position="50"/>
        <end position="221"/>
    </location>
</feature>
<evidence type="ECO:0000256" key="11">
    <source>
        <dbReference type="RuleBase" id="RU000687"/>
    </source>
</evidence>
<name>A0ABD2HP37_9BILA</name>
<feature type="domain" description="Neurotransmitter-gated ion-channel transmembrane" evidence="14">
    <location>
        <begin position="258"/>
        <end position="338"/>
    </location>
</feature>
<feature type="chain" id="PRO_5044526595" evidence="11">
    <location>
        <begin position="19"/>
        <end position="596"/>
    </location>
</feature>
<dbReference type="CDD" id="cd19049">
    <property type="entry name" value="LGIC_TM_anion"/>
    <property type="match status" value="1"/>
</dbReference>
<dbReference type="Pfam" id="PF02931">
    <property type="entry name" value="Neur_chan_LBD"/>
    <property type="match status" value="1"/>
</dbReference>
<feature type="region of interest" description="Disordered" evidence="12">
    <location>
        <begin position="472"/>
        <end position="503"/>
    </location>
</feature>
<dbReference type="PRINTS" id="PR00253">
    <property type="entry name" value="GABAARECEPTR"/>
</dbReference>
<feature type="transmembrane region" description="Helical" evidence="11">
    <location>
        <begin position="259"/>
        <end position="277"/>
    </location>
</feature>
<dbReference type="SUPFAM" id="SSF63712">
    <property type="entry name" value="Nicotinic receptor ligand binding domain-like"/>
    <property type="match status" value="1"/>
</dbReference>
<dbReference type="PANTHER" id="PTHR18945">
    <property type="entry name" value="NEUROTRANSMITTER GATED ION CHANNEL"/>
    <property type="match status" value="1"/>
</dbReference>
<keyword evidence="10 11" id="KW-0407">Ion channel</keyword>
<feature type="transmembrane region" description="Helical" evidence="11">
    <location>
        <begin position="284"/>
        <end position="305"/>
    </location>
</feature>
<dbReference type="InterPro" id="IPR006028">
    <property type="entry name" value="GABAA/Glycine_rcpt"/>
</dbReference>
<evidence type="ECO:0000256" key="8">
    <source>
        <dbReference type="ARBA" id="ARBA00023065"/>
    </source>
</evidence>
<feature type="signal peptide" evidence="11">
    <location>
        <begin position="1"/>
        <end position="18"/>
    </location>
</feature>
<keyword evidence="5 11" id="KW-0812">Transmembrane</keyword>
<dbReference type="Pfam" id="PF02932">
    <property type="entry name" value="Neur_chan_memb"/>
    <property type="match status" value="1"/>
</dbReference>
<organism evidence="15 16">
    <name type="scientific">Heterodera trifolii</name>
    <dbReference type="NCBI Taxonomy" id="157864"/>
    <lineage>
        <taxon>Eukaryota</taxon>
        <taxon>Metazoa</taxon>
        <taxon>Ecdysozoa</taxon>
        <taxon>Nematoda</taxon>
        <taxon>Chromadorea</taxon>
        <taxon>Rhabditida</taxon>
        <taxon>Tylenchina</taxon>
        <taxon>Tylenchomorpha</taxon>
        <taxon>Tylenchoidea</taxon>
        <taxon>Heteroderidae</taxon>
        <taxon>Heteroderinae</taxon>
        <taxon>Heterodera</taxon>
    </lineage>
</organism>
<evidence type="ECO:0000256" key="10">
    <source>
        <dbReference type="ARBA" id="ARBA00023303"/>
    </source>
</evidence>
<feature type="compositionally biased region" description="Polar residues" evidence="12">
    <location>
        <begin position="477"/>
        <end position="501"/>
    </location>
</feature>
<evidence type="ECO:0000259" key="14">
    <source>
        <dbReference type="Pfam" id="PF02932"/>
    </source>
</evidence>
<evidence type="ECO:0000256" key="6">
    <source>
        <dbReference type="ARBA" id="ARBA00022729"/>
    </source>
</evidence>